<dbReference type="STRING" id="312017.Q22DT6"/>
<gene>
    <name evidence="4" type="ORF">TTHERM_00927240</name>
</gene>
<dbReference type="eggNOG" id="KOG1208">
    <property type="taxonomic scope" value="Eukaryota"/>
</dbReference>
<dbReference type="InParanoid" id="Q22DT6"/>
<dbReference type="OrthoDB" id="10262319at2759"/>
<dbReference type="RefSeq" id="XP_001031132.1">
    <property type="nucleotide sequence ID" value="XM_001031132.1"/>
</dbReference>
<organism evidence="4 5">
    <name type="scientific">Tetrahymena thermophila (strain SB210)</name>
    <dbReference type="NCBI Taxonomy" id="312017"/>
    <lineage>
        <taxon>Eukaryota</taxon>
        <taxon>Sar</taxon>
        <taxon>Alveolata</taxon>
        <taxon>Ciliophora</taxon>
        <taxon>Intramacronucleata</taxon>
        <taxon>Oligohymenophorea</taxon>
        <taxon>Hymenostomatida</taxon>
        <taxon>Tetrahymenina</taxon>
        <taxon>Tetrahymenidae</taxon>
        <taxon>Tetrahymena</taxon>
    </lineage>
</organism>
<dbReference type="PANTHER" id="PTHR43963:SF6">
    <property type="entry name" value="CHAIN DEHYDROGENASE FAMILY PROTEIN, PUTATIVE (AFU_ORTHOLOGUE AFUA_3G15350)-RELATED"/>
    <property type="match status" value="1"/>
</dbReference>
<keyword evidence="3" id="KW-0560">Oxidoreductase</keyword>
<sequence length="275" mass="30978">MSKELIRIIITGSNKGIGLGIVQNLSTKPYHIIMACRSVDRANEARQQILSSNPNSKIDTFELDVDSTASIDKFVQNIHNQYGQVDILLNNSGMAFKGDEFDAHVVEQTFRTNFYGTIDLTEKMLPYIKENGKVIFVGSSLGKYYLVKGNQKVQGQLQNPNLTKDQLFEVAKQFYDDVKDNTYESKGWAKSAYGISKLCINHYPQVLSRHESVIQKKIQVYSCCPGWVRTDLGGNNAHRSIEEGVVCPVYLVELPFQVNPSFQGKFFYDSVVSPL</sequence>
<dbReference type="HOGENOM" id="CLU_010194_9_0_1"/>
<dbReference type="KEGG" id="tet:TTHERM_00927240"/>
<dbReference type="InterPro" id="IPR002347">
    <property type="entry name" value="SDR_fam"/>
</dbReference>
<dbReference type="Gene3D" id="3.40.50.720">
    <property type="entry name" value="NAD(P)-binding Rossmann-like Domain"/>
    <property type="match status" value="1"/>
</dbReference>
<dbReference type="Proteomes" id="UP000009168">
    <property type="component" value="Unassembled WGS sequence"/>
</dbReference>
<dbReference type="Pfam" id="PF00106">
    <property type="entry name" value="adh_short"/>
    <property type="match status" value="1"/>
</dbReference>
<protein>
    <submittedName>
        <fullName evidence="4">Short chain dehydrogenase</fullName>
    </submittedName>
</protein>
<dbReference type="EMBL" id="GG662734">
    <property type="protein sequence ID" value="EAR83469.1"/>
    <property type="molecule type" value="Genomic_DNA"/>
</dbReference>
<evidence type="ECO:0000313" key="4">
    <source>
        <dbReference type="EMBL" id="EAR83469.1"/>
    </source>
</evidence>
<evidence type="ECO:0000256" key="1">
    <source>
        <dbReference type="ARBA" id="ARBA00006484"/>
    </source>
</evidence>
<keyword evidence="2" id="KW-0521">NADP</keyword>
<dbReference type="PRINTS" id="PR00081">
    <property type="entry name" value="GDHRDH"/>
</dbReference>
<accession>Q22DT6</accession>
<dbReference type="PANTHER" id="PTHR43963">
    <property type="entry name" value="CARBONYL REDUCTASE 1-RELATED"/>
    <property type="match status" value="1"/>
</dbReference>
<reference evidence="5" key="1">
    <citation type="journal article" date="2006" name="PLoS Biol.">
        <title>Macronuclear genome sequence of the ciliate Tetrahymena thermophila, a model eukaryote.</title>
        <authorList>
            <person name="Eisen J.A."/>
            <person name="Coyne R.S."/>
            <person name="Wu M."/>
            <person name="Wu D."/>
            <person name="Thiagarajan M."/>
            <person name="Wortman J.R."/>
            <person name="Badger J.H."/>
            <person name="Ren Q."/>
            <person name="Amedeo P."/>
            <person name="Jones K.M."/>
            <person name="Tallon L.J."/>
            <person name="Delcher A.L."/>
            <person name="Salzberg S.L."/>
            <person name="Silva J.C."/>
            <person name="Haas B.J."/>
            <person name="Majoros W.H."/>
            <person name="Farzad M."/>
            <person name="Carlton J.M."/>
            <person name="Smith R.K. Jr."/>
            <person name="Garg J."/>
            <person name="Pearlman R.E."/>
            <person name="Karrer K.M."/>
            <person name="Sun L."/>
            <person name="Manning G."/>
            <person name="Elde N.C."/>
            <person name="Turkewitz A.P."/>
            <person name="Asai D.J."/>
            <person name="Wilkes D.E."/>
            <person name="Wang Y."/>
            <person name="Cai H."/>
            <person name="Collins K."/>
            <person name="Stewart B.A."/>
            <person name="Lee S.R."/>
            <person name="Wilamowska K."/>
            <person name="Weinberg Z."/>
            <person name="Ruzzo W.L."/>
            <person name="Wloga D."/>
            <person name="Gaertig J."/>
            <person name="Frankel J."/>
            <person name="Tsao C.-C."/>
            <person name="Gorovsky M.A."/>
            <person name="Keeling P.J."/>
            <person name="Waller R.F."/>
            <person name="Patron N.J."/>
            <person name="Cherry J.M."/>
            <person name="Stover N.A."/>
            <person name="Krieger C.J."/>
            <person name="del Toro C."/>
            <person name="Ryder H.F."/>
            <person name="Williamson S.C."/>
            <person name="Barbeau R.A."/>
            <person name="Hamilton E.P."/>
            <person name="Orias E."/>
        </authorList>
    </citation>
    <scope>NUCLEOTIDE SEQUENCE [LARGE SCALE GENOMIC DNA]</scope>
    <source>
        <strain evidence="5">SB210</strain>
    </source>
</reference>
<comment type="similarity">
    <text evidence="1">Belongs to the short-chain dehydrogenases/reductases (SDR) family.</text>
</comment>
<evidence type="ECO:0000256" key="2">
    <source>
        <dbReference type="ARBA" id="ARBA00022857"/>
    </source>
</evidence>
<dbReference type="AlphaFoldDB" id="Q22DT6"/>
<evidence type="ECO:0000256" key="3">
    <source>
        <dbReference type="ARBA" id="ARBA00023002"/>
    </source>
</evidence>
<dbReference type="InterPro" id="IPR036291">
    <property type="entry name" value="NAD(P)-bd_dom_sf"/>
</dbReference>
<dbReference type="SUPFAM" id="SSF51735">
    <property type="entry name" value="NAD(P)-binding Rossmann-fold domains"/>
    <property type="match status" value="1"/>
</dbReference>
<dbReference type="GO" id="GO:0016491">
    <property type="term" value="F:oxidoreductase activity"/>
    <property type="evidence" value="ECO:0007669"/>
    <property type="project" value="UniProtKB-KW"/>
</dbReference>
<keyword evidence="5" id="KW-1185">Reference proteome</keyword>
<evidence type="ECO:0000313" key="5">
    <source>
        <dbReference type="Proteomes" id="UP000009168"/>
    </source>
</evidence>
<proteinExistence type="inferred from homology"/>
<name>Q22DT6_TETTS</name>
<dbReference type="OMA" id="YWANDSV"/>
<dbReference type="GeneID" id="7842878"/>